<dbReference type="CDD" id="cd00161">
    <property type="entry name" value="beta-trefoil_Ricin-like"/>
    <property type="match status" value="1"/>
</dbReference>
<feature type="domain" description="DUF11" evidence="3">
    <location>
        <begin position="478"/>
        <end position="591"/>
    </location>
</feature>
<dbReference type="InterPro" id="IPR051172">
    <property type="entry name" value="Chlamydia_OmcB"/>
</dbReference>
<feature type="domain" description="DUF11" evidence="3">
    <location>
        <begin position="2043"/>
        <end position="2161"/>
    </location>
</feature>
<dbReference type="Gene3D" id="2.80.10.50">
    <property type="match status" value="1"/>
</dbReference>
<dbReference type="SUPFAM" id="SSF50370">
    <property type="entry name" value="Ricin B-like lectins"/>
    <property type="match status" value="1"/>
</dbReference>
<feature type="region of interest" description="Disordered" evidence="1">
    <location>
        <begin position="1886"/>
        <end position="1907"/>
    </location>
</feature>
<feature type="compositionally biased region" description="Polar residues" evidence="1">
    <location>
        <begin position="835"/>
        <end position="853"/>
    </location>
</feature>
<feature type="domain" description="DUF11" evidence="3">
    <location>
        <begin position="1522"/>
        <end position="1639"/>
    </location>
</feature>
<dbReference type="InterPro" id="IPR035992">
    <property type="entry name" value="Ricin_B-like_lectins"/>
</dbReference>
<feature type="region of interest" description="Disordered" evidence="1">
    <location>
        <begin position="2012"/>
        <end position="2034"/>
    </location>
</feature>
<evidence type="ECO:0000313" key="4">
    <source>
        <dbReference type="EMBL" id="PZR53884.1"/>
    </source>
</evidence>
<dbReference type="RefSeq" id="WP_179950985.1">
    <property type="nucleotide sequence ID" value="NZ_QKWH01000003.1"/>
</dbReference>
<dbReference type="NCBIfam" id="TIGR01451">
    <property type="entry name" value="B_ant_repeat"/>
    <property type="match status" value="22"/>
</dbReference>
<feature type="domain" description="DUF11" evidence="3">
    <location>
        <begin position="2838"/>
        <end position="2962"/>
    </location>
</feature>
<feature type="domain" description="DUF11" evidence="3">
    <location>
        <begin position="1114"/>
        <end position="1230"/>
    </location>
</feature>
<feature type="region of interest" description="Disordered" evidence="1">
    <location>
        <begin position="828"/>
        <end position="853"/>
    </location>
</feature>
<feature type="domain" description="DUF11" evidence="3">
    <location>
        <begin position="2296"/>
        <end position="2421"/>
    </location>
</feature>
<sequence length="4136" mass="411859">MVAALGLVLGSLMLVVPVTPVAAAPAEGTVTNVMIRPSAATNLCWTAVDRTVQGRIVLANCDTNNRNQRWNVLNDNRIFLVNVGDNNSSQFCVDNFGNQTTNQDLRLTVTCGTGDRNAIWDYHRTANGSVPQGAFQNPSANVCINIDGAAGGDPITSGSRLINWGCAGGTNGNRYQSFSIGQSDIAVAAAPATTSVTPGTTVSITYNLTTTANALQTSYFNSFDVRTTTTSGSGTFQLSSSTGRTGEAQNAYQAGSLSNNVLTFATRGQEDRVGIWRPGISGAVTVSGTVPANAMPGTTYQVCGTQTSAITYDANAANNSSCTTITVAAFQADLAMTTSGSQNLTRLVTSGQQISLPYTLTNNGPSSVNAPTVTFQLPATLTGAAVSPPTGWTCTGSATTQTCTGPAGFANAATALFTVTGTVASGQTAGATIGAVTATAGVSGQFADPTPANNASTNTLQVRNEVTVSVDKARPGAGVVNPGDQVTFTVTVTNEGTNRATGVTMTDNVPTSLTGVTWTCAASSGATCGAASGSGNAISTTLDISPGATVTYTITGTVAPAAAGTTITNTASVSTSGTNSGTATDSDSVQVRATTDLAITAQPVELPPGGTATMTVTVTNNGPAALTQNATVVLTPPTGITFGTAPDACAPGSGGTLVCTLTTLAAGSSTNLQVQVASDPGMAPGTTLDGTGVVNYTLDPVPANNTVALPFAITDVASNFAVQSVTTTPNVTPGQTGTLTATIINHGPSTSTAATQVTVLVSAAQNAALTSAGLPEQCAFVSADEITCGVPAGVTPGQTITYTFTYAVPASASENATYGGGTVSVLNEDDPVPSDDSQPWTLTTGGRSADMSITKTGPADAVTPGQTFPYTLTVTNAGPSYATGPVSVVDQLPPGLTFVSYTHGGALDKTCVADGQVVTCTISGDFPVGVTGTIELTVQLDPAYTGDGSDIVNSATVASQSTDPNPANNQTSAGLAAGAPDATLTLTKAPTSETPVAPGGTFAYEIVVSNAGPSAARDVVVTDPLPAQLAFVGSTQCAGPVGEYGATVTCGLGTVAPGSSQVVVVNVQLDPSYAGDGTDVANVATATSPDADPATNEETPAGLPGGSVAEASADVLIEKHLATTGAVSPGQQVTYRLNVSNQGPSTAAGITVTDVLPAGMVLVSAEGCTADGQTLTCGPVETLAPSDTLAYEIVAQIDPGYTGDGSEMINSASVTSTTPDPETGNNTASAPAPSVTDAQSDLAVHKDLATTTEIEPGEAFDYVVTVTNYGPSTATGVVVTDALPAQLAFVPSGATGSATSPECALGDGGAVQCAVPGSLAVGDQATFTITAQLDQAYPPGGDAQDISNTVTVAAATADPEPANNSHTLVGLPVGEGFNHLQLSKTVVQEGGAPPTVAPGETFQYVITVVNGGPSVAPNPVLTENLGAGLTFVSYPDGCAPSSGNPQQLVCSGAAFGYGALPVDVPVELLVTVRLDPDFTGTADDLTNQAEVISEYEHYTEENEEDRQDTITGGIVIGSPTSDLALDKRLATTGPVVAGNMLDYELTVTNNGPSISEGVSVTDTLPAGLTYVGGNTECAVSGQELTCAYPDLAPGASTTYYFRAQIDSDYTGDAAGLVNEATVTSATTDPDLSNNTSTAQAPDLGAPQADLTIAKQLFTTGDPVVPGETFQYLVRLINNGPSDAQDVTITENLPAELEFVADGTGVYDPATHSVTYSWDDLGPSELVQLVTVRLAEDYTGTGDQTPPGEIANNVVITSSTADPDETNNSATVTGIPVADPSADLSVDKFTDATAVAPGQTFDYSITVANAGPSTSTGVTVTDTLPAELALVASEQCTGPTGEYGAEVTCDVGTLASGTETTLTVTVQLSPDYVGDGEDVVNTATVTADTADPEPGNDSDDAPVPATQPTASLTFTKTANVTGPIAPGETFTYTLSVTNDGPSVARNVLVTDQLPAALALAEAATCTGDIGVYGGLVTCGPVEALAVDETVTYTIEVQIDPAYTGDGSDIVNSASVSSDTAMPEGSDTGAQAPLPDGATVERQADLALTKTGPATVVAGGQATFTLNVANAGPSDATDVVVTDTLPDGMTYYDADGATCSADGQTVTCQVGSVPQGQSVDVTLDVQVDAGVADGTTLTNTAVVSLPEGITDPVSDNDEASASVTVSTEAAVTVTETPPSSLTAGTDATYQLVVRNDGPSDAQDVVITYELDPNLTFVADPDGYCTADGQTVTCTIPSVPAGQTVTVPITVAVDPATPAGHQPVNTGAVTTGTTNTVPADEQFVPADPASIPAVAVLADVVVTKEPVGDEAPTPGGEVQYVVTVTNAGPSTATDVVLVDDVPAVLRLLAAESDAGGACTPAGDAFGDDVTCDVAAALAPGDTVTYTLTTELDPAYAGDGAAVLNVARADAATPDPDESNNDASAGLPGGGAGAPQADLSLTKSLASTDPVTPGETFVYLLQIANAGPSAAVNPRVVDTLPAGLEFVAGREAGAPAGEAPQWPCSANGTTITCSYEGAADSTWPPGSTTTLEIEVRLDPAYTGDGSDLVNSAVIESDTADPVPGNSGGTVDGAPAGDPQAELMLRKTMDPPQGASAIVPGGIVEMDLLIENLGPSAATGLALTDALPAQLAFVDSDTCTGTAGQYGGTVTCAADGSLGLGDRQQHRVLLRLDPAYTGDGSDVENSADLTWYTGEPYEGQTTATATLDGWVSDASADLALDKSTTAADVAPGGELVYDLTVTNAGPSAAAGTQVVDTLPAELTFVSAEPDVCTADGQVVTCALGEVAPGGTQGIALTVQLDPGYTGDGAQVVNTAEVTAATADPDTSDNTASASVPAGQPRADVSITKAATTQTPLVPGQTFAYELTVDNAGPSTARNVLVIDTLPAQLRFVGSPDGACTGPEEGFGGTVECGPVLALAPDADPLTYTVEVQLDPAYAGDGTDVVNTATAEVDTTDLNLANNTATAALPGGTVEDPSATLTLAKAFTGDPVVPGERTQVTLTVTNEGPSSVTEGLVVTDDLPAELAFVSAAQPEVCAGPVGQLGGTVTCQVGSLAAGESVELVLNLLVDPGYTGDGSDILNTATVDSPVSDPVSTDPVSMEGLVGDPVAELSVDSSVGTPGGGPLVPGERADVTVSVGNAGPSVARDVTVTVPVPEGMTVDPASLPEGCELSADGASVVCTIAEIPVGGSADVTVPMVLDPAYAGDGSDLVVVPVVSSPASGTVEGEPVDFADVMGDPSADLSITKVATSGDPVAPGETFSYELTVVNDGPSVAVGVVVTDVLPVTLSLVSAEGCTGPAGQYGATVTCEVGTLAVGGDAVFVVQVRIDPSYTGDGADIVNTASVTAETADPDPANNQTTAGIRGGETAPGRSDLTVVGDVRTPDGGPVTPGTDFDVVFVVGNEGPSTARDVQVVYELPEGVSLVTAGDGCTVTGRTVTCVIDEIGVGDVVELPITVRLDPAYTGDGTDIPNVATVTSPTSDPVTSAPVTLEDLVGEPSADLRLDKSVEPAQLPEGGITPGDSFDYVLTVTNDGPSAASGVTITDTLPAELSAGTVPDGCAVEGQVVTCAVGDLALGASAAVRITVQLATDYVGDGSDVVNTAEVTAATADPDTSANTASTSVPAGQPWADLSLTKATASETPVAPGQTFAYELTVANAGPSAATGLVVTDELPAQLRFVGSPDATCAETVAGYGGTVECTLASLAVGATHTFTVQVQLDPAFRGLASDVTNVAVVTSDTTDLHTFPTRDAAGLPGGEIADPTADVVVGTTVVTPDGAPVVPGGEPFQVVHTISNNGPSVARNVVVTYPVPEGLQLVDLPPGCSVGSPVTCVIDELAPGDQVSFPITMRVDPAYVGDGSDIVNTVTVQSPASGVVTSDPVSMEGLVGDPVAELSVDSSVGTPGGGPLVPGERADVTVSVGNAGPSVARDVTVTVPVPEGMTVDPASLPEGCELSADGASVVCTIAEIPVGGSADVTVPMVLDPAYAGDGSDLVVVPVVSSPASGTVEGEPVDFADVMGDPSADLSITKVATSGDPVAPGETFSYELTVVNDGPSVAVGVVVTDVLPVTLSLVSAEGCTGPAGQYGATVTCEVGTLAVGGDAVFVVQVRIDPSYTGDGADIVNTASVTAETADPDPANNQTTA</sequence>
<feature type="domain" description="DUF11" evidence="3">
    <location>
        <begin position="3495"/>
        <end position="3617"/>
    </location>
</feature>
<dbReference type="Pfam" id="PF01345">
    <property type="entry name" value="DUF11"/>
    <property type="match status" value="28"/>
</dbReference>
<feature type="domain" description="DUF11" evidence="3">
    <location>
        <begin position="1649"/>
        <end position="1772"/>
    </location>
</feature>
<dbReference type="InterPro" id="IPR013783">
    <property type="entry name" value="Ig-like_fold"/>
</dbReference>
<evidence type="ECO:0000256" key="1">
    <source>
        <dbReference type="SAM" id="MobiDB-lite"/>
    </source>
</evidence>
<feature type="region of interest" description="Disordered" evidence="1">
    <location>
        <begin position="2553"/>
        <end position="2572"/>
    </location>
</feature>
<feature type="compositionally biased region" description="Polar residues" evidence="1">
    <location>
        <begin position="1208"/>
        <end position="1229"/>
    </location>
</feature>
<feature type="domain" description="DUF11" evidence="3">
    <location>
        <begin position="1392"/>
        <end position="1503"/>
    </location>
</feature>
<evidence type="ECO:0000259" key="3">
    <source>
        <dbReference type="Pfam" id="PF01345"/>
    </source>
</evidence>
<feature type="domain" description="DUF11" evidence="3">
    <location>
        <begin position="3777"/>
        <end position="3864"/>
    </location>
</feature>
<organism evidence="4 5">
    <name type="scientific">Xylanimonas oleitrophica</name>
    <dbReference type="NCBI Taxonomy" id="2607479"/>
    <lineage>
        <taxon>Bacteria</taxon>
        <taxon>Bacillati</taxon>
        <taxon>Actinomycetota</taxon>
        <taxon>Actinomycetes</taxon>
        <taxon>Micrococcales</taxon>
        <taxon>Promicromonosporaceae</taxon>
        <taxon>Xylanimonas</taxon>
    </lineage>
</organism>
<accession>A0A2W5Y6M5</accession>
<feature type="region of interest" description="Disordered" evidence="1">
    <location>
        <begin position="2816"/>
        <end position="2837"/>
    </location>
</feature>
<feature type="domain" description="DUF11" evidence="3">
    <location>
        <begin position="3236"/>
        <end position="3356"/>
    </location>
</feature>
<protein>
    <recommendedName>
        <fullName evidence="3">DUF11 domain-containing protein</fullName>
    </recommendedName>
</protein>
<dbReference type="InterPro" id="IPR047589">
    <property type="entry name" value="DUF11_rpt"/>
</dbReference>
<feature type="domain" description="DUF11" evidence="3">
    <location>
        <begin position="2591"/>
        <end position="2701"/>
    </location>
</feature>
<gene>
    <name evidence="4" type="ORF">DNL40_07235</name>
</gene>
<dbReference type="EMBL" id="QKWH01000003">
    <property type="protein sequence ID" value="PZR53884.1"/>
    <property type="molecule type" value="Genomic_DNA"/>
</dbReference>
<reference evidence="4 5" key="1">
    <citation type="submission" date="2018-06" db="EMBL/GenBank/DDBJ databases">
        <title>Whole genome sequencing of a novel hydrocarbon degrading bacterial strain, PW21 isolated from oil contaminated produced water sample.</title>
        <authorList>
            <person name="Nagkirti P."/>
            <person name="Shaikh A."/>
            <person name="Gowdaman V."/>
            <person name="Engineer A.E."/>
            <person name="Dagar S."/>
            <person name="Dhakephalkar P.K."/>
        </authorList>
    </citation>
    <scope>NUCLEOTIDE SEQUENCE [LARGE SCALE GENOMIC DNA]</scope>
    <source>
        <strain evidence="4 5">PW21</strain>
    </source>
</reference>
<feature type="domain" description="DUF11" evidence="3">
    <location>
        <begin position="2712"/>
        <end position="2830"/>
    </location>
</feature>
<feature type="region of interest" description="Disordered" evidence="1">
    <location>
        <begin position="3342"/>
        <end position="3367"/>
    </location>
</feature>
<feature type="domain" description="DUF11" evidence="3">
    <location>
        <begin position="3121"/>
        <end position="3192"/>
    </location>
</feature>
<feature type="chain" id="PRO_5016044036" description="DUF11 domain-containing protein" evidence="2">
    <location>
        <begin position="24"/>
        <end position="4136"/>
    </location>
</feature>
<dbReference type="Gene3D" id="2.60.40.10">
    <property type="entry name" value="Immunoglobulins"/>
    <property type="match status" value="4"/>
</dbReference>
<feature type="domain" description="DUF11" evidence="3">
    <location>
        <begin position="1241"/>
        <end position="1367"/>
    </location>
</feature>
<dbReference type="PANTHER" id="PTHR34819:SF3">
    <property type="entry name" value="CELL SURFACE PROTEIN"/>
    <property type="match status" value="1"/>
</dbReference>
<feature type="domain" description="DUF11" evidence="3">
    <location>
        <begin position="3902"/>
        <end position="3973"/>
    </location>
</feature>
<comment type="caution">
    <text evidence="4">The sequence shown here is derived from an EMBL/GenBank/DDBJ whole genome shotgun (WGS) entry which is preliminary data.</text>
</comment>
<dbReference type="PROSITE" id="PS50231">
    <property type="entry name" value="RICIN_B_LECTIN"/>
    <property type="match status" value="1"/>
</dbReference>
<feature type="domain" description="DUF11" evidence="3">
    <location>
        <begin position="2976"/>
        <end position="3091"/>
    </location>
</feature>
<feature type="region of interest" description="Disordered" evidence="1">
    <location>
        <begin position="1202"/>
        <end position="1234"/>
    </location>
</feature>
<keyword evidence="5" id="KW-1185">Reference proteome</keyword>
<feature type="domain" description="DUF11" evidence="3">
    <location>
        <begin position="3625"/>
        <end position="3737"/>
    </location>
</feature>
<evidence type="ECO:0000256" key="2">
    <source>
        <dbReference type="SAM" id="SignalP"/>
    </source>
</evidence>
<feature type="region of interest" description="Disordered" evidence="1">
    <location>
        <begin position="2407"/>
        <end position="2432"/>
    </location>
</feature>
<proteinExistence type="predicted"/>
<dbReference type="Proteomes" id="UP000248783">
    <property type="component" value="Unassembled WGS sequence"/>
</dbReference>
<feature type="domain" description="DUF11" evidence="3">
    <location>
        <begin position="1782"/>
        <end position="1900"/>
    </location>
</feature>
<feature type="domain" description="DUF11" evidence="3">
    <location>
        <begin position="2434"/>
        <end position="2562"/>
    </location>
</feature>
<keyword evidence="2" id="KW-0732">Signal</keyword>
<feature type="non-terminal residue" evidence="4">
    <location>
        <position position="4136"/>
    </location>
</feature>
<feature type="domain" description="DUF11" evidence="3">
    <location>
        <begin position="596"/>
        <end position="707"/>
    </location>
</feature>
<feature type="domain" description="DUF11" evidence="3">
    <location>
        <begin position="4017"/>
        <end position="4136"/>
    </location>
</feature>
<feature type="domain" description="DUF11" evidence="3">
    <location>
        <begin position="850"/>
        <end position="973"/>
    </location>
</feature>
<dbReference type="GO" id="GO:0005975">
    <property type="term" value="P:carbohydrate metabolic process"/>
    <property type="evidence" value="ECO:0007669"/>
    <property type="project" value="UniProtKB-ARBA"/>
</dbReference>
<feature type="domain" description="DUF11" evidence="3">
    <location>
        <begin position="1913"/>
        <end position="2019"/>
    </location>
</feature>
<feature type="domain" description="DUF11" evidence="3">
    <location>
        <begin position="348"/>
        <end position="459"/>
    </location>
</feature>
<feature type="domain" description="DUF11" evidence="3">
    <location>
        <begin position="3377"/>
        <end position="3480"/>
    </location>
</feature>
<feature type="domain" description="DUF11" evidence="3">
    <location>
        <begin position="984"/>
        <end position="1097"/>
    </location>
</feature>
<evidence type="ECO:0000313" key="5">
    <source>
        <dbReference type="Proteomes" id="UP000248783"/>
    </source>
</evidence>
<dbReference type="InterPro" id="IPR001434">
    <property type="entry name" value="OmcB-like_DUF11"/>
</dbReference>
<feature type="signal peptide" evidence="2">
    <location>
        <begin position="1"/>
        <end position="23"/>
    </location>
</feature>
<feature type="compositionally biased region" description="Acidic residues" evidence="1">
    <location>
        <begin position="1889"/>
        <end position="1899"/>
    </location>
</feature>
<name>A0A2W5Y6M5_9MICO</name>
<feature type="domain" description="DUF11" evidence="3">
    <location>
        <begin position="2171"/>
        <end position="2277"/>
    </location>
</feature>
<dbReference type="PANTHER" id="PTHR34819">
    <property type="entry name" value="LARGE CYSTEINE-RICH PERIPLASMIC PROTEIN OMCB"/>
    <property type="match status" value="1"/>
</dbReference>